<feature type="signal peptide" evidence="1">
    <location>
        <begin position="1"/>
        <end position="33"/>
    </location>
</feature>
<proteinExistence type="predicted"/>
<protein>
    <recommendedName>
        <fullName evidence="4">Secreted protein</fullName>
    </recommendedName>
</protein>
<gene>
    <name evidence="2" type="ORF">B0T17DRAFT_542771</name>
</gene>
<name>A0AA39TQ94_9PEZI</name>
<accession>A0AA39TQ94</accession>
<feature type="chain" id="PRO_5041276235" description="Secreted protein" evidence="1">
    <location>
        <begin position="34"/>
        <end position="78"/>
    </location>
</feature>
<evidence type="ECO:0000313" key="2">
    <source>
        <dbReference type="EMBL" id="KAK0613086.1"/>
    </source>
</evidence>
<evidence type="ECO:0000256" key="1">
    <source>
        <dbReference type="SAM" id="SignalP"/>
    </source>
</evidence>
<organism evidence="2 3">
    <name type="scientific">Bombardia bombarda</name>
    <dbReference type="NCBI Taxonomy" id="252184"/>
    <lineage>
        <taxon>Eukaryota</taxon>
        <taxon>Fungi</taxon>
        <taxon>Dikarya</taxon>
        <taxon>Ascomycota</taxon>
        <taxon>Pezizomycotina</taxon>
        <taxon>Sordariomycetes</taxon>
        <taxon>Sordariomycetidae</taxon>
        <taxon>Sordariales</taxon>
        <taxon>Lasiosphaeriaceae</taxon>
        <taxon>Bombardia</taxon>
    </lineage>
</organism>
<evidence type="ECO:0008006" key="4">
    <source>
        <dbReference type="Google" id="ProtNLM"/>
    </source>
</evidence>
<dbReference type="EMBL" id="JAULSR010000008">
    <property type="protein sequence ID" value="KAK0613086.1"/>
    <property type="molecule type" value="Genomic_DNA"/>
</dbReference>
<keyword evidence="1" id="KW-0732">Signal</keyword>
<evidence type="ECO:0000313" key="3">
    <source>
        <dbReference type="Proteomes" id="UP001174934"/>
    </source>
</evidence>
<keyword evidence="3" id="KW-1185">Reference proteome</keyword>
<comment type="caution">
    <text evidence="2">The sequence shown here is derived from an EMBL/GenBank/DDBJ whole genome shotgun (WGS) entry which is preliminary data.</text>
</comment>
<dbReference type="Proteomes" id="UP001174934">
    <property type="component" value="Unassembled WGS sequence"/>
</dbReference>
<sequence>MWDTHTHVCAMNIFLFFFLVSIFCNHGIRSTMAGQQTNGTARGRLRIVSFTTDTTRGNLFEFYFKSCSNCLCFGVSDV</sequence>
<dbReference type="AlphaFoldDB" id="A0AA39TQ94"/>
<reference evidence="2" key="1">
    <citation type="submission" date="2023-06" db="EMBL/GenBank/DDBJ databases">
        <title>Genome-scale phylogeny and comparative genomics of the fungal order Sordariales.</title>
        <authorList>
            <consortium name="Lawrence Berkeley National Laboratory"/>
            <person name="Hensen N."/>
            <person name="Bonometti L."/>
            <person name="Westerberg I."/>
            <person name="Brannstrom I.O."/>
            <person name="Guillou S."/>
            <person name="Cros-Aarteil S."/>
            <person name="Calhoun S."/>
            <person name="Haridas S."/>
            <person name="Kuo A."/>
            <person name="Mondo S."/>
            <person name="Pangilinan J."/>
            <person name="Riley R."/>
            <person name="LaButti K."/>
            <person name="Andreopoulos B."/>
            <person name="Lipzen A."/>
            <person name="Chen C."/>
            <person name="Yanf M."/>
            <person name="Daum C."/>
            <person name="Ng V."/>
            <person name="Clum A."/>
            <person name="Steindorff A."/>
            <person name="Ohm R."/>
            <person name="Martin F."/>
            <person name="Silar P."/>
            <person name="Natvig D."/>
            <person name="Lalanne C."/>
            <person name="Gautier V."/>
            <person name="Ament-velasquez S.L."/>
            <person name="Kruys A."/>
            <person name="Hutchinson M.I."/>
            <person name="Powell A.J."/>
            <person name="Barry K."/>
            <person name="Miller A.N."/>
            <person name="Grigoriev I.V."/>
            <person name="Debuchy R."/>
            <person name="Gladieux P."/>
            <person name="Thoren M.H."/>
            <person name="Johannesson H."/>
        </authorList>
    </citation>
    <scope>NUCLEOTIDE SEQUENCE</scope>
    <source>
        <strain evidence="2">SMH3391-2</strain>
    </source>
</reference>